<evidence type="ECO:0000256" key="1">
    <source>
        <dbReference type="SAM" id="MobiDB-lite"/>
    </source>
</evidence>
<dbReference type="AlphaFoldDB" id="A0A8S3R0N2"/>
<protein>
    <submittedName>
        <fullName evidence="2">Uncharacterized protein</fullName>
    </submittedName>
</protein>
<dbReference type="OrthoDB" id="423498at2759"/>
<reference evidence="2" key="1">
    <citation type="submission" date="2021-03" db="EMBL/GenBank/DDBJ databases">
        <authorList>
            <person name="Bekaert M."/>
        </authorList>
    </citation>
    <scope>NUCLEOTIDE SEQUENCE</scope>
</reference>
<evidence type="ECO:0000313" key="3">
    <source>
        <dbReference type="Proteomes" id="UP000683360"/>
    </source>
</evidence>
<feature type="compositionally biased region" description="Basic and acidic residues" evidence="1">
    <location>
        <begin position="167"/>
        <end position="178"/>
    </location>
</feature>
<dbReference type="Proteomes" id="UP000683360">
    <property type="component" value="Unassembled WGS sequence"/>
</dbReference>
<accession>A0A8S3R0N2</accession>
<dbReference type="EMBL" id="CAJPWZ010000752">
    <property type="protein sequence ID" value="CAG2200589.1"/>
    <property type="molecule type" value="Genomic_DNA"/>
</dbReference>
<feature type="region of interest" description="Disordered" evidence="1">
    <location>
        <begin position="136"/>
        <end position="197"/>
    </location>
</feature>
<keyword evidence="3" id="KW-1185">Reference proteome</keyword>
<comment type="caution">
    <text evidence="2">The sequence shown here is derived from an EMBL/GenBank/DDBJ whole genome shotgun (WGS) entry which is preliminary data.</text>
</comment>
<dbReference type="SUPFAM" id="SSF63829">
    <property type="entry name" value="Calcium-dependent phosphotriesterase"/>
    <property type="match status" value="1"/>
</dbReference>
<proteinExistence type="predicted"/>
<name>A0A8S3R0N2_MYTED</name>
<gene>
    <name evidence="2" type="ORF">MEDL_15249</name>
</gene>
<organism evidence="2 3">
    <name type="scientific">Mytilus edulis</name>
    <name type="common">Blue mussel</name>
    <dbReference type="NCBI Taxonomy" id="6550"/>
    <lineage>
        <taxon>Eukaryota</taxon>
        <taxon>Metazoa</taxon>
        <taxon>Spiralia</taxon>
        <taxon>Lophotrochozoa</taxon>
        <taxon>Mollusca</taxon>
        <taxon>Bivalvia</taxon>
        <taxon>Autobranchia</taxon>
        <taxon>Pteriomorphia</taxon>
        <taxon>Mytilida</taxon>
        <taxon>Mytiloidea</taxon>
        <taxon>Mytilidae</taxon>
        <taxon>Mytilinae</taxon>
        <taxon>Mytilus</taxon>
    </lineage>
</organism>
<evidence type="ECO:0000313" key="2">
    <source>
        <dbReference type="EMBL" id="CAG2200589.1"/>
    </source>
</evidence>
<dbReference type="Gene3D" id="2.120.10.30">
    <property type="entry name" value="TolB, C-terminal domain"/>
    <property type="match status" value="1"/>
</dbReference>
<dbReference type="InterPro" id="IPR011042">
    <property type="entry name" value="6-blade_b-propeller_TolB-like"/>
</dbReference>
<sequence length="197" mass="21728">MISLNDESIVSVIKSSVAKFSYVETFKDNIYYTNQFTKTVTCCDFQGNTRWVFSNASVLVGPFGISVDGDGNVYVVGNRTNNVVIISPNGQHYKELLISENGLNEPMAVSCNIFREWDDDRQSLVDKISEKSRSKLSYAGNSVNPSMQEAGKKHASKLTELASPSDKQSKVKNDRGADDLETQSSSTPTGVHYECSM</sequence>